<comment type="subcellular location">
    <subcellularLocation>
        <location evidence="2">Endoplasmic reticulum</location>
    </subcellularLocation>
</comment>
<dbReference type="Pfam" id="PF04389">
    <property type="entry name" value="Peptidase_M28"/>
    <property type="match status" value="1"/>
</dbReference>
<evidence type="ECO:0000256" key="1">
    <source>
        <dbReference type="ARBA" id="ARBA00001947"/>
    </source>
</evidence>
<evidence type="ECO:0000313" key="6">
    <source>
        <dbReference type="EMBL" id="MCD9642031.1"/>
    </source>
</evidence>
<dbReference type="EMBL" id="JACEIK010003515">
    <property type="protein sequence ID" value="MCD9642031.1"/>
    <property type="molecule type" value="Genomic_DNA"/>
</dbReference>
<keyword evidence="4" id="KW-0472">Membrane</keyword>
<gene>
    <name evidence="6" type="ORF">HAX54_028620</name>
</gene>
<sequence>MVWRLSSGDIAGFKILFSLGILYGLISVLVYSIIHMKFITPLAMDAPPDRFSEARAVEHVRVLSKDIEGRQEGRQGLRLAAQYIKTQLEMMKERAQPGVRIEIEETIVNGSFNMFFLRHSISLAYRNHTNIIMRISSVDSGENDSAVLVNGHFDTPPGSPGAGDCGSCIASILELARLSVDSGWIPPRPVIFLFNGAEELFMLGSHGFITTHRWNETIGAFIDVEASGTGGFGCKLQSPCSLGARVYCLLARNACCFSCFASEAASKLTALLLFGRMVLTFSTKLRSTNDLTRWKLDSKGYNFQSKPCPNSL</sequence>
<organism evidence="6 7">
    <name type="scientific">Datura stramonium</name>
    <name type="common">Jimsonweed</name>
    <name type="synonym">Common thornapple</name>
    <dbReference type="NCBI Taxonomy" id="4076"/>
    <lineage>
        <taxon>Eukaryota</taxon>
        <taxon>Viridiplantae</taxon>
        <taxon>Streptophyta</taxon>
        <taxon>Embryophyta</taxon>
        <taxon>Tracheophyta</taxon>
        <taxon>Spermatophyta</taxon>
        <taxon>Magnoliopsida</taxon>
        <taxon>eudicotyledons</taxon>
        <taxon>Gunneridae</taxon>
        <taxon>Pentapetalae</taxon>
        <taxon>asterids</taxon>
        <taxon>lamiids</taxon>
        <taxon>Solanales</taxon>
        <taxon>Solanaceae</taxon>
        <taxon>Solanoideae</taxon>
        <taxon>Datureae</taxon>
        <taxon>Datura</taxon>
    </lineage>
</organism>
<evidence type="ECO:0000256" key="3">
    <source>
        <dbReference type="ARBA" id="ARBA00022824"/>
    </source>
</evidence>
<dbReference type="Gene3D" id="3.40.630.10">
    <property type="entry name" value="Zn peptidases"/>
    <property type="match status" value="1"/>
</dbReference>
<dbReference type="InterPro" id="IPR007484">
    <property type="entry name" value="Peptidase_M28"/>
</dbReference>
<dbReference type="PANTHER" id="PTHR12147">
    <property type="entry name" value="METALLOPEPTIDASE M28 FAMILY MEMBER"/>
    <property type="match status" value="1"/>
</dbReference>
<evidence type="ECO:0000256" key="2">
    <source>
        <dbReference type="ARBA" id="ARBA00004240"/>
    </source>
</evidence>
<proteinExistence type="predicted"/>
<name>A0ABS8V6Q5_DATST</name>
<comment type="cofactor">
    <cofactor evidence="1">
        <name>Zn(2+)</name>
        <dbReference type="ChEBI" id="CHEBI:29105"/>
    </cofactor>
</comment>
<feature type="domain" description="Peptidase M28" evidence="5">
    <location>
        <begin position="130"/>
        <end position="232"/>
    </location>
</feature>
<comment type="caution">
    <text evidence="6">The sequence shown here is derived from an EMBL/GenBank/DDBJ whole genome shotgun (WGS) entry which is preliminary data.</text>
</comment>
<keyword evidence="3" id="KW-0256">Endoplasmic reticulum</keyword>
<keyword evidence="4" id="KW-1133">Transmembrane helix</keyword>
<evidence type="ECO:0000256" key="4">
    <source>
        <dbReference type="SAM" id="Phobius"/>
    </source>
</evidence>
<protein>
    <recommendedName>
        <fullName evidence="5">Peptidase M28 domain-containing protein</fullName>
    </recommendedName>
</protein>
<dbReference type="InterPro" id="IPR045175">
    <property type="entry name" value="M28_fam"/>
</dbReference>
<dbReference type="PANTHER" id="PTHR12147:SF22">
    <property type="entry name" value="ENDOPLASMIC RETICULUM METALLOPEPTIDASE 1"/>
    <property type="match status" value="1"/>
</dbReference>
<evidence type="ECO:0000259" key="5">
    <source>
        <dbReference type="Pfam" id="PF04389"/>
    </source>
</evidence>
<accession>A0ABS8V6Q5</accession>
<keyword evidence="7" id="KW-1185">Reference proteome</keyword>
<reference evidence="6 7" key="1">
    <citation type="journal article" date="2021" name="BMC Genomics">
        <title>Datura genome reveals duplications of psychoactive alkaloid biosynthetic genes and high mutation rate following tissue culture.</title>
        <authorList>
            <person name="Rajewski A."/>
            <person name="Carter-House D."/>
            <person name="Stajich J."/>
            <person name="Litt A."/>
        </authorList>
    </citation>
    <scope>NUCLEOTIDE SEQUENCE [LARGE SCALE GENOMIC DNA]</scope>
    <source>
        <strain evidence="6">AR-01</strain>
    </source>
</reference>
<feature type="transmembrane region" description="Helical" evidence="4">
    <location>
        <begin position="12"/>
        <end position="34"/>
    </location>
</feature>
<keyword evidence="4" id="KW-0812">Transmembrane</keyword>
<dbReference type="SUPFAM" id="SSF53187">
    <property type="entry name" value="Zn-dependent exopeptidases"/>
    <property type="match status" value="1"/>
</dbReference>
<evidence type="ECO:0000313" key="7">
    <source>
        <dbReference type="Proteomes" id="UP000823775"/>
    </source>
</evidence>
<dbReference type="Proteomes" id="UP000823775">
    <property type="component" value="Unassembled WGS sequence"/>
</dbReference>